<accession>A0A315ZRC5</accession>
<evidence type="ECO:0000313" key="2">
    <source>
        <dbReference type="EMBL" id="SUQ15939.1"/>
    </source>
</evidence>
<dbReference type="RefSeq" id="WP_109714209.1">
    <property type="nucleotide sequence ID" value="NZ_QGDS01000018.1"/>
</dbReference>
<protein>
    <recommendedName>
        <fullName evidence="4">DUF2935 domain-containing protein</fullName>
    </recommendedName>
</protein>
<dbReference type="OrthoDB" id="1633927at2"/>
<name>A0A315ZRC5_9FIRM</name>
<evidence type="ECO:0000313" key="3">
    <source>
        <dbReference type="Proteomes" id="UP000254051"/>
    </source>
</evidence>
<organism evidence="2 3">
    <name type="scientific">Faecalicatena contorta</name>
    <dbReference type="NCBI Taxonomy" id="39482"/>
    <lineage>
        <taxon>Bacteria</taxon>
        <taxon>Bacillati</taxon>
        <taxon>Bacillota</taxon>
        <taxon>Clostridia</taxon>
        <taxon>Lachnospirales</taxon>
        <taxon>Lachnospiraceae</taxon>
        <taxon>Faecalicatena</taxon>
    </lineage>
</organism>
<dbReference type="EMBL" id="UHJJ01000018">
    <property type="protein sequence ID" value="SUQ15939.1"/>
    <property type="molecule type" value="Genomic_DNA"/>
</dbReference>
<evidence type="ECO:0008006" key="4">
    <source>
        <dbReference type="Google" id="ProtNLM"/>
    </source>
</evidence>
<keyword evidence="3" id="KW-1185">Reference proteome</keyword>
<dbReference type="Pfam" id="PF11155">
    <property type="entry name" value="DUF2935"/>
    <property type="match status" value="2"/>
</dbReference>
<gene>
    <name evidence="2" type="ORF">SAMN05216529_11850</name>
</gene>
<dbReference type="Proteomes" id="UP000254051">
    <property type="component" value="Unassembled WGS sequence"/>
</dbReference>
<feature type="coiled-coil region" evidence="1">
    <location>
        <begin position="216"/>
        <end position="243"/>
    </location>
</feature>
<dbReference type="Gene3D" id="1.20.1260.120">
    <property type="entry name" value="Protein of unknown function DUF2935"/>
    <property type="match status" value="1"/>
</dbReference>
<dbReference type="AlphaFoldDB" id="A0A315ZRC5"/>
<keyword evidence="1" id="KW-0175">Coiled coil</keyword>
<dbReference type="SUPFAM" id="SSF158430">
    <property type="entry name" value="Bacillus cereus metalloprotein-like"/>
    <property type="match status" value="2"/>
</dbReference>
<evidence type="ECO:0000256" key="1">
    <source>
        <dbReference type="SAM" id="Coils"/>
    </source>
</evidence>
<proteinExistence type="predicted"/>
<dbReference type="InterPro" id="IPR021328">
    <property type="entry name" value="CotB-like"/>
</dbReference>
<sequence>MKNYIGLSIDLHLFFMRIMKEHAIFLKAGFQERDASAIRMAELYKERFEEVLEECVRLGEGRVSKSVLKSGEIVTSFTMSAEKKTQQLTGISINSGITRMEQQMRCGDAADTDEIKMKIHRLNHKTLGILNGLIQFKEDLLQEVKHCRMFTANYPLLIEHILREAKLYRSFLMELERTGTICSRNMKESELFWNRIMMEHALFIRGLLDPTEGELIKTADEFAEEYKELLKQAREKNDCMMKEMTLKSKKLTVKYRDFKATGTKGIMDCGISSIILPLLGDHVLREANHYLRILEE</sequence>
<reference evidence="3" key="1">
    <citation type="submission" date="2017-07" db="EMBL/GenBank/DDBJ databases">
        <authorList>
            <person name="Varghese N."/>
            <person name="Submissions S."/>
        </authorList>
    </citation>
    <scope>NUCLEOTIDE SEQUENCE [LARGE SCALE GENOMIC DNA]</scope>
    <source>
        <strain evidence="3">NLAE-zl-C134</strain>
    </source>
</reference>